<keyword evidence="1" id="KW-0805">Transcription regulation</keyword>
<dbReference type="InterPro" id="IPR036390">
    <property type="entry name" value="WH_DNA-bd_sf"/>
</dbReference>
<feature type="domain" description="HTH gntR-type" evidence="5">
    <location>
        <begin position="30"/>
        <end position="97"/>
    </location>
</feature>
<evidence type="ECO:0000256" key="4">
    <source>
        <dbReference type="SAM" id="MobiDB-lite"/>
    </source>
</evidence>
<evidence type="ECO:0000313" key="7">
    <source>
        <dbReference type="Proteomes" id="UP000219994"/>
    </source>
</evidence>
<dbReference type="EMBL" id="NAEP01000021">
    <property type="protein sequence ID" value="PDQ36237.1"/>
    <property type="molecule type" value="Genomic_DNA"/>
</dbReference>
<dbReference type="SMART" id="SM00895">
    <property type="entry name" value="FCD"/>
    <property type="match status" value="1"/>
</dbReference>
<dbReference type="AlphaFoldDB" id="A0A2A6FU96"/>
<name>A0A2A6FU96_9MICO</name>
<dbReference type="SMART" id="SM00345">
    <property type="entry name" value="HTH_GNTR"/>
    <property type="match status" value="1"/>
</dbReference>
<dbReference type="GO" id="GO:0003700">
    <property type="term" value="F:DNA-binding transcription factor activity"/>
    <property type="evidence" value="ECO:0007669"/>
    <property type="project" value="InterPro"/>
</dbReference>
<evidence type="ECO:0000313" key="6">
    <source>
        <dbReference type="EMBL" id="PDQ36237.1"/>
    </source>
</evidence>
<keyword evidence="3" id="KW-0804">Transcription</keyword>
<protein>
    <recommendedName>
        <fullName evidence="5">HTH gntR-type domain-containing protein</fullName>
    </recommendedName>
</protein>
<evidence type="ECO:0000256" key="2">
    <source>
        <dbReference type="ARBA" id="ARBA00023125"/>
    </source>
</evidence>
<proteinExistence type="predicted"/>
<dbReference type="Gene3D" id="1.10.10.10">
    <property type="entry name" value="Winged helix-like DNA-binding domain superfamily/Winged helix DNA-binding domain"/>
    <property type="match status" value="1"/>
</dbReference>
<evidence type="ECO:0000259" key="5">
    <source>
        <dbReference type="PROSITE" id="PS50949"/>
    </source>
</evidence>
<feature type="compositionally biased region" description="Polar residues" evidence="4">
    <location>
        <begin position="12"/>
        <end position="25"/>
    </location>
</feature>
<dbReference type="GO" id="GO:0003677">
    <property type="term" value="F:DNA binding"/>
    <property type="evidence" value="ECO:0007669"/>
    <property type="project" value="UniProtKB-KW"/>
</dbReference>
<keyword evidence="2" id="KW-0238">DNA-binding</keyword>
<dbReference type="PANTHER" id="PTHR43537">
    <property type="entry name" value="TRANSCRIPTIONAL REGULATOR, GNTR FAMILY"/>
    <property type="match status" value="1"/>
</dbReference>
<gene>
    <name evidence="6" type="ORF">B5766_01815</name>
</gene>
<dbReference type="PANTHER" id="PTHR43537:SF5">
    <property type="entry name" value="UXU OPERON TRANSCRIPTIONAL REGULATOR"/>
    <property type="match status" value="1"/>
</dbReference>
<dbReference type="Gene3D" id="1.20.120.530">
    <property type="entry name" value="GntR ligand-binding domain-like"/>
    <property type="match status" value="1"/>
</dbReference>
<evidence type="ECO:0000256" key="3">
    <source>
        <dbReference type="ARBA" id="ARBA00023163"/>
    </source>
</evidence>
<dbReference type="PROSITE" id="PS50949">
    <property type="entry name" value="HTH_GNTR"/>
    <property type="match status" value="1"/>
</dbReference>
<dbReference type="Pfam" id="PF07729">
    <property type="entry name" value="FCD"/>
    <property type="match status" value="1"/>
</dbReference>
<dbReference type="InterPro" id="IPR036388">
    <property type="entry name" value="WH-like_DNA-bd_sf"/>
</dbReference>
<dbReference type="InterPro" id="IPR000524">
    <property type="entry name" value="Tscrpt_reg_HTH_GntR"/>
</dbReference>
<reference evidence="7" key="1">
    <citation type="submission" date="2017-03" db="EMBL/GenBank/DDBJ databases">
        <authorList>
            <person name="Lund M.B."/>
        </authorList>
    </citation>
    <scope>NUCLEOTIDE SEQUENCE [LARGE SCALE GENOMIC DNA]</scope>
</reference>
<dbReference type="InterPro" id="IPR011711">
    <property type="entry name" value="GntR_C"/>
</dbReference>
<feature type="region of interest" description="Disordered" evidence="4">
    <location>
        <begin position="1"/>
        <end position="25"/>
    </location>
</feature>
<dbReference type="Proteomes" id="UP000219994">
    <property type="component" value="Unassembled WGS sequence"/>
</dbReference>
<dbReference type="CDD" id="cd07377">
    <property type="entry name" value="WHTH_GntR"/>
    <property type="match status" value="1"/>
</dbReference>
<dbReference type="InterPro" id="IPR008920">
    <property type="entry name" value="TF_FadR/GntR_C"/>
</dbReference>
<sequence>MPSARSGLSAGGDNQQLNFFPSPRPSIQHNRISDWVDTELCEAIRSLQLVPGTPLSEPKLAAALNVSRAPVREALTRLADQRLVTIVPQVGTRVAPIPMSDVVEACFIRTALERGAFSRAIQEKSLNLDSIREILARNTEAFARRDEHAWFESDDLLHQEVFGLAGVPHVWKVIRGVKVNLDRLRRLAFPYVFDTPGILAEHTEIVDALASRDESAGLSVISQHANRIIDESVLFQDRFPSYFTD</sequence>
<evidence type="ECO:0000256" key="1">
    <source>
        <dbReference type="ARBA" id="ARBA00023015"/>
    </source>
</evidence>
<organism evidence="6 7">
    <name type="scientific">Candidatus Lumbricidiphila eiseniae</name>
    <dbReference type="NCBI Taxonomy" id="1969409"/>
    <lineage>
        <taxon>Bacteria</taxon>
        <taxon>Bacillati</taxon>
        <taxon>Actinomycetota</taxon>
        <taxon>Actinomycetes</taxon>
        <taxon>Micrococcales</taxon>
        <taxon>Microbacteriaceae</taxon>
        <taxon>Candidatus Lumbricidiphila</taxon>
    </lineage>
</organism>
<dbReference type="SUPFAM" id="SSF48008">
    <property type="entry name" value="GntR ligand-binding domain-like"/>
    <property type="match status" value="1"/>
</dbReference>
<accession>A0A2A6FU96</accession>
<dbReference type="SUPFAM" id="SSF46785">
    <property type="entry name" value="Winged helix' DNA-binding domain"/>
    <property type="match status" value="1"/>
</dbReference>
<dbReference type="Pfam" id="PF00392">
    <property type="entry name" value="GntR"/>
    <property type="match status" value="1"/>
</dbReference>
<comment type="caution">
    <text evidence="6">The sequence shown here is derived from an EMBL/GenBank/DDBJ whole genome shotgun (WGS) entry which is preliminary data.</text>
</comment>